<evidence type="ECO:0008006" key="4">
    <source>
        <dbReference type="Google" id="ProtNLM"/>
    </source>
</evidence>
<accession>A0A9J7BQF6</accession>
<keyword evidence="1" id="KW-0472">Membrane</keyword>
<keyword evidence="3" id="KW-1185">Reference proteome</keyword>
<protein>
    <recommendedName>
        <fullName evidence="4">Cardiolipin synthase N-terminal domain-containing protein</fullName>
    </recommendedName>
</protein>
<evidence type="ECO:0000313" key="3">
    <source>
        <dbReference type="Proteomes" id="UP001059380"/>
    </source>
</evidence>
<evidence type="ECO:0000313" key="2">
    <source>
        <dbReference type="EMBL" id="UWZ85108.1"/>
    </source>
</evidence>
<reference evidence="2" key="1">
    <citation type="submission" date="2021-04" db="EMBL/GenBank/DDBJ databases">
        <title>Phylogenetic analysis of Acidobacteriaceae.</title>
        <authorList>
            <person name="Qiu L."/>
            <person name="Zhang Q."/>
        </authorList>
    </citation>
    <scope>NUCLEOTIDE SEQUENCE</scope>
    <source>
        <strain evidence="2">DSM 25168</strain>
    </source>
</reference>
<keyword evidence="1" id="KW-1133">Transmembrane helix</keyword>
<keyword evidence="1" id="KW-0812">Transmembrane</keyword>
<evidence type="ECO:0000256" key="1">
    <source>
        <dbReference type="SAM" id="Phobius"/>
    </source>
</evidence>
<gene>
    <name evidence="2" type="ORF">MOP44_03990</name>
</gene>
<dbReference type="AlphaFoldDB" id="A0A9J7BQF6"/>
<proteinExistence type="predicted"/>
<feature type="transmembrane region" description="Helical" evidence="1">
    <location>
        <begin position="6"/>
        <end position="30"/>
    </location>
</feature>
<dbReference type="KEGG" id="orp:MOP44_03990"/>
<dbReference type="RefSeq" id="WP_260794622.1">
    <property type="nucleotide sequence ID" value="NZ_CP093313.1"/>
</dbReference>
<feature type="transmembrane region" description="Helical" evidence="1">
    <location>
        <begin position="42"/>
        <end position="65"/>
    </location>
</feature>
<name>A0A9J7BQF6_9BACT</name>
<sequence>MLRTLYRVVAVGSVTLLGLLMALDGIFIALRINPFYTMLETWSNLALLPFFLIGAFFGIGVIVLWFGMMWDCVFTNKLRIWSKALWLLLMIPTSCIGALIYFFCEYRNRPSENPLTQDKRVPV</sequence>
<dbReference type="Proteomes" id="UP001059380">
    <property type="component" value="Chromosome"/>
</dbReference>
<dbReference type="EMBL" id="CP093313">
    <property type="protein sequence ID" value="UWZ85108.1"/>
    <property type="molecule type" value="Genomic_DNA"/>
</dbReference>
<feature type="transmembrane region" description="Helical" evidence="1">
    <location>
        <begin position="85"/>
        <end position="104"/>
    </location>
</feature>
<organism evidence="2 3">
    <name type="scientific">Occallatibacter riparius</name>
    <dbReference type="NCBI Taxonomy" id="1002689"/>
    <lineage>
        <taxon>Bacteria</taxon>
        <taxon>Pseudomonadati</taxon>
        <taxon>Acidobacteriota</taxon>
        <taxon>Terriglobia</taxon>
        <taxon>Terriglobales</taxon>
        <taxon>Acidobacteriaceae</taxon>
        <taxon>Occallatibacter</taxon>
    </lineage>
</organism>